<evidence type="ECO:0000313" key="3">
    <source>
        <dbReference type="Proteomes" id="UP000070133"/>
    </source>
</evidence>
<dbReference type="EMBL" id="LFZN01000144">
    <property type="protein sequence ID" value="KXS97401.1"/>
    <property type="molecule type" value="Genomic_DNA"/>
</dbReference>
<feature type="compositionally biased region" description="Polar residues" evidence="1">
    <location>
        <begin position="296"/>
        <end position="308"/>
    </location>
</feature>
<protein>
    <submittedName>
        <fullName evidence="2">Uncharacterized protein</fullName>
    </submittedName>
</protein>
<keyword evidence="3" id="KW-1185">Reference proteome</keyword>
<feature type="region of interest" description="Disordered" evidence="1">
    <location>
        <begin position="251"/>
        <end position="346"/>
    </location>
</feature>
<proteinExistence type="predicted"/>
<feature type="compositionally biased region" description="Low complexity" evidence="1">
    <location>
        <begin position="251"/>
        <end position="295"/>
    </location>
</feature>
<accession>A0A139H4R2</accession>
<organism evidence="2 3">
    <name type="scientific">Pseudocercospora eumusae</name>
    <dbReference type="NCBI Taxonomy" id="321146"/>
    <lineage>
        <taxon>Eukaryota</taxon>
        <taxon>Fungi</taxon>
        <taxon>Dikarya</taxon>
        <taxon>Ascomycota</taxon>
        <taxon>Pezizomycotina</taxon>
        <taxon>Dothideomycetes</taxon>
        <taxon>Dothideomycetidae</taxon>
        <taxon>Mycosphaerellales</taxon>
        <taxon>Mycosphaerellaceae</taxon>
        <taxon>Pseudocercospora</taxon>
    </lineage>
</organism>
<dbReference type="AlphaFoldDB" id="A0A139H4R2"/>
<dbReference type="Proteomes" id="UP000070133">
    <property type="component" value="Unassembled WGS sequence"/>
</dbReference>
<evidence type="ECO:0000256" key="1">
    <source>
        <dbReference type="SAM" id="MobiDB-lite"/>
    </source>
</evidence>
<feature type="region of interest" description="Disordered" evidence="1">
    <location>
        <begin position="156"/>
        <end position="211"/>
    </location>
</feature>
<feature type="compositionally biased region" description="Polar residues" evidence="1">
    <location>
        <begin position="176"/>
        <end position="195"/>
    </location>
</feature>
<sequence length="346" mass="36849">MAASSNDSSSADDAQFQRLLKAMSWTPLYCTSSFSRDRRCKRQVAHNNEAKFKSLLSEILHPQQLNPLAALSKALEVTACVQHMATAQLPIDWFSEQVVRAWIRISEFRTQENTNATITFANGISLSPTPTAARSLNELTAYAGHLVLLWPSPTLPESPANHSSPGPISPLLMAPESSTAGYPSEMPTTNTNPTQGLPDLAPSGDIQNLPSDDAAAIDWDLLFPSDNNWLQDFTSGGVSLGLSSNDDNAAINSSLSDSPSTHCTSSSVQVSAPSSISDMFNMSDSSSMSGSFSMSRPSNNNTNETPNMSGSSKASGKRKANDIEDIDPGMATKKQRCGAHMAGGST</sequence>
<reference evidence="2 3" key="1">
    <citation type="submission" date="2015-07" db="EMBL/GenBank/DDBJ databases">
        <title>Comparative genomics of the Sigatoka disease complex on banana suggests a link between parallel evolutionary changes in Pseudocercospora fijiensis and Pseudocercospora eumusae and increased virulence on the banana host.</title>
        <authorList>
            <person name="Chang T.-C."/>
            <person name="Salvucci A."/>
            <person name="Crous P.W."/>
            <person name="Stergiopoulos I."/>
        </authorList>
    </citation>
    <scope>NUCLEOTIDE SEQUENCE [LARGE SCALE GENOMIC DNA]</scope>
    <source>
        <strain evidence="2 3">CBS 114824</strain>
    </source>
</reference>
<gene>
    <name evidence="2" type="ORF">AC578_6814</name>
</gene>
<evidence type="ECO:0000313" key="2">
    <source>
        <dbReference type="EMBL" id="KXS97401.1"/>
    </source>
</evidence>
<comment type="caution">
    <text evidence="2">The sequence shown here is derived from an EMBL/GenBank/DDBJ whole genome shotgun (WGS) entry which is preliminary data.</text>
</comment>
<name>A0A139H4R2_9PEZI</name>